<name>G0QSG4_ICHMU</name>
<evidence type="ECO:0000313" key="3">
    <source>
        <dbReference type="Proteomes" id="UP000008983"/>
    </source>
</evidence>
<evidence type="ECO:0000313" key="2">
    <source>
        <dbReference type="EMBL" id="EGR31843.1"/>
    </source>
</evidence>
<dbReference type="EMBL" id="GL983811">
    <property type="protein sequence ID" value="EGR31843.1"/>
    <property type="molecule type" value="Genomic_DNA"/>
</dbReference>
<proteinExistence type="predicted"/>
<keyword evidence="1" id="KW-1133">Transmembrane helix</keyword>
<feature type="transmembrane region" description="Helical" evidence="1">
    <location>
        <begin position="21"/>
        <end position="41"/>
    </location>
</feature>
<evidence type="ECO:0000256" key="1">
    <source>
        <dbReference type="SAM" id="Phobius"/>
    </source>
</evidence>
<dbReference type="RefSeq" id="XP_004035329.1">
    <property type="nucleotide sequence ID" value="XM_004035281.1"/>
</dbReference>
<evidence type="ECO:0008006" key="4">
    <source>
        <dbReference type="Google" id="ProtNLM"/>
    </source>
</evidence>
<keyword evidence="3" id="KW-1185">Reference proteome</keyword>
<dbReference type="GeneID" id="14907992"/>
<accession>G0QSG4</accession>
<dbReference type="InParanoid" id="G0QSG4"/>
<dbReference type="Proteomes" id="UP000008983">
    <property type="component" value="Unassembled WGS sequence"/>
</dbReference>
<reference evidence="2 3" key="1">
    <citation type="submission" date="2011-07" db="EMBL/GenBank/DDBJ databases">
        <authorList>
            <person name="Coyne R."/>
            <person name="Brami D."/>
            <person name="Johnson J."/>
            <person name="Hostetler J."/>
            <person name="Hannick L."/>
            <person name="Clark T."/>
            <person name="Cassidy-Hanley D."/>
            <person name="Inman J."/>
        </authorList>
    </citation>
    <scope>NUCLEOTIDE SEQUENCE [LARGE SCALE GENOMIC DNA]</scope>
    <source>
        <strain evidence="2 3">G5</strain>
    </source>
</reference>
<dbReference type="AlphaFoldDB" id="G0QSG4"/>
<keyword evidence="1" id="KW-0472">Membrane</keyword>
<gene>
    <name evidence="2" type="ORF">IMG5_100960</name>
</gene>
<protein>
    <recommendedName>
        <fullName evidence="4">Transmembrane protein</fullName>
    </recommendedName>
</protein>
<keyword evidence="1" id="KW-0812">Transmembrane</keyword>
<organism evidence="2 3">
    <name type="scientific">Ichthyophthirius multifiliis</name>
    <name type="common">White spot disease agent</name>
    <name type="synonym">Ich</name>
    <dbReference type="NCBI Taxonomy" id="5932"/>
    <lineage>
        <taxon>Eukaryota</taxon>
        <taxon>Sar</taxon>
        <taxon>Alveolata</taxon>
        <taxon>Ciliophora</taxon>
        <taxon>Intramacronucleata</taxon>
        <taxon>Oligohymenophorea</taxon>
        <taxon>Hymenostomatida</taxon>
        <taxon>Ophryoglenina</taxon>
        <taxon>Ichthyophthirius</taxon>
    </lineage>
</organism>
<sequence>MQNHKKYNKKIQNYQQNRFAVIQYSTINPNIYISSILMIYMKNQIINFLPGPQFQNQNRINHLKYQRKFLKTRENQQINVMKREVIKTQTKIQIIIAKRIYQKAKEVLVNNQLFNFLKNQIIIILKIRNRWKNKNLIKVVILKKAILKINNFILIFTLLMNLKKPKISKNIILIII</sequence>